<evidence type="ECO:0000313" key="5">
    <source>
        <dbReference type="Proteomes" id="UP000321490"/>
    </source>
</evidence>
<name>A0A562IV77_9ACTN</name>
<feature type="domain" description="HTH tetR-type" evidence="3">
    <location>
        <begin position="22"/>
        <end position="82"/>
    </location>
</feature>
<gene>
    <name evidence="4" type="ORF">JD78_03453</name>
</gene>
<dbReference type="PANTHER" id="PTHR30055">
    <property type="entry name" value="HTH-TYPE TRANSCRIPTIONAL REGULATOR RUTR"/>
    <property type="match status" value="1"/>
</dbReference>
<feature type="DNA-binding region" description="H-T-H motif" evidence="2">
    <location>
        <begin position="45"/>
        <end position="64"/>
    </location>
</feature>
<proteinExistence type="predicted"/>
<protein>
    <submittedName>
        <fullName evidence="4">TetR family transcriptional regulator</fullName>
    </submittedName>
</protein>
<dbReference type="GO" id="GO:0000976">
    <property type="term" value="F:transcription cis-regulatory region binding"/>
    <property type="evidence" value="ECO:0007669"/>
    <property type="project" value="TreeGrafter"/>
</dbReference>
<dbReference type="Gene3D" id="1.10.357.10">
    <property type="entry name" value="Tetracycline Repressor, domain 2"/>
    <property type="match status" value="1"/>
</dbReference>
<keyword evidence="5" id="KW-1185">Reference proteome</keyword>
<dbReference type="Pfam" id="PF00440">
    <property type="entry name" value="TetR_N"/>
    <property type="match status" value="1"/>
</dbReference>
<dbReference type="GO" id="GO:0003700">
    <property type="term" value="F:DNA-binding transcription factor activity"/>
    <property type="evidence" value="ECO:0007669"/>
    <property type="project" value="TreeGrafter"/>
</dbReference>
<evidence type="ECO:0000256" key="1">
    <source>
        <dbReference type="ARBA" id="ARBA00023125"/>
    </source>
</evidence>
<reference evidence="4 5" key="1">
    <citation type="submission" date="2019-07" db="EMBL/GenBank/DDBJ databases">
        <title>R&amp;d 2014.</title>
        <authorList>
            <person name="Klenk H.-P."/>
        </authorList>
    </citation>
    <scope>NUCLEOTIDE SEQUENCE [LARGE SCALE GENOMIC DNA]</scope>
    <source>
        <strain evidence="4 5">DSM 45764</strain>
    </source>
</reference>
<dbReference type="InterPro" id="IPR001647">
    <property type="entry name" value="HTH_TetR"/>
</dbReference>
<dbReference type="SUPFAM" id="SSF48498">
    <property type="entry name" value="Tetracyclin repressor-like, C-terminal domain"/>
    <property type="match status" value="1"/>
</dbReference>
<dbReference type="InterPro" id="IPR050109">
    <property type="entry name" value="HTH-type_TetR-like_transc_reg"/>
</dbReference>
<dbReference type="SUPFAM" id="SSF46689">
    <property type="entry name" value="Homeodomain-like"/>
    <property type="match status" value="1"/>
</dbReference>
<dbReference type="OrthoDB" id="7252896at2"/>
<dbReference type="EMBL" id="VLKF01000001">
    <property type="protein sequence ID" value="TWH74907.1"/>
    <property type="molecule type" value="Genomic_DNA"/>
</dbReference>
<evidence type="ECO:0000256" key="2">
    <source>
        <dbReference type="PROSITE-ProRule" id="PRU00335"/>
    </source>
</evidence>
<evidence type="ECO:0000259" key="3">
    <source>
        <dbReference type="PROSITE" id="PS50977"/>
    </source>
</evidence>
<organism evidence="4 5">
    <name type="scientific">Modestobacter roseus</name>
    <dbReference type="NCBI Taxonomy" id="1181884"/>
    <lineage>
        <taxon>Bacteria</taxon>
        <taxon>Bacillati</taxon>
        <taxon>Actinomycetota</taxon>
        <taxon>Actinomycetes</taxon>
        <taxon>Geodermatophilales</taxon>
        <taxon>Geodermatophilaceae</taxon>
        <taxon>Modestobacter</taxon>
    </lineage>
</organism>
<keyword evidence="1 2" id="KW-0238">DNA-binding</keyword>
<dbReference type="InterPro" id="IPR009057">
    <property type="entry name" value="Homeodomain-like_sf"/>
</dbReference>
<dbReference type="Proteomes" id="UP000321490">
    <property type="component" value="Unassembled WGS sequence"/>
</dbReference>
<dbReference type="AlphaFoldDB" id="A0A562IV77"/>
<dbReference type="PANTHER" id="PTHR30055:SF241">
    <property type="entry name" value="TRANSCRIPTIONAL REGULATORY PROTEIN"/>
    <property type="match status" value="1"/>
</dbReference>
<comment type="caution">
    <text evidence="4">The sequence shown here is derived from an EMBL/GenBank/DDBJ whole genome shotgun (WGS) entry which is preliminary data.</text>
</comment>
<dbReference type="PRINTS" id="PR00455">
    <property type="entry name" value="HTHTETR"/>
</dbReference>
<evidence type="ECO:0000313" key="4">
    <source>
        <dbReference type="EMBL" id="TWH74907.1"/>
    </source>
</evidence>
<dbReference type="InterPro" id="IPR036271">
    <property type="entry name" value="Tet_transcr_reg_TetR-rel_C_sf"/>
</dbReference>
<dbReference type="PROSITE" id="PS50977">
    <property type="entry name" value="HTH_TETR_2"/>
    <property type="match status" value="1"/>
</dbReference>
<sequence>MYPIQSCIVTATDLERPKRRREATVERLLDAALDTFAEQGFAAASVEDVCSRGGFTRGAFYSSFKTKDELFEALMTREVERDLARVAELLTGLADEPDPLAAAVDRVLSAFRCDRTWALVVTEYTLHAARHPEAAAVLRRHDEQVGGRLAALVDRTAAEAGLTFTLPAAELIGAATALLSGLTAMSLTAEGDLEPLRRAALLALVRGAVAPAPPSP</sequence>
<accession>A0A562IV77</accession>